<dbReference type="InterPro" id="IPR027417">
    <property type="entry name" value="P-loop_NTPase"/>
</dbReference>
<feature type="repeat" description="ANK" evidence="3">
    <location>
        <begin position="1053"/>
        <end position="1085"/>
    </location>
</feature>
<evidence type="ECO:0000259" key="5">
    <source>
        <dbReference type="Pfam" id="PF24883"/>
    </source>
</evidence>
<name>A0A4U7AXY8_9PEZI</name>
<dbReference type="SMART" id="SM00248">
    <property type="entry name" value="ANK"/>
    <property type="match status" value="20"/>
</dbReference>
<feature type="compositionally biased region" description="Basic residues" evidence="4">
    <location>
        <begin position="289"/>
        <end position="301"/>
    </location>
</feature>
<feature type="repeat" description="ANK" evidence="3">
    <location>
        <begin position="1364"/>
        <end position="1396"/>
    </location>
</feature>
<gene>
    <name evidence="6" type="ORF">C1H76_6026</name>
</gene>
<proteinExistence type="predicted"/>
<evidence type="ECO:0000256" key="4">
    <source>
        <dbReference type="SAM" id="MobiDB-lite"/>
    </source>
</evidence>
<dbReference type="GO" id="GO:0003824">
    <property type="term" value="F:catalytic activity"/>
    <property type="evidence" value="ECO:0007669"/>
    <property type="project" value="InterPro"/>
</dbReference>
<feature type="region of interest" description="Disordered" evidence="4">
    <location>
        <begin position="288"/>
        <end position="308"/>
    </location>
</feature>
<evidence type="ECO:0000313" key="7">
    <source>
        <dbReference type="Proteomes" id="UP000308133"/>
    </source>
</evidence>
<dbReference type="SUPFAM" id="SSF48403">
    <property type="entry name" value="Ankyrin repeat"/>
    <property type="match status" value="3"/>
</dbReference>
<dbReference type="PROSITE" id="PS50297">
    <property type="entry name" value="ANK_REP_REGION"/>
    <property type="match status" value="11"/>
</dbReference>
<feature type="repeat" description="ANK" evidence="3">
    <location>
        <begin position="1496"/>
        <end position="1522"/>
    </location>
</feature>
<dbReference type="PANTHER" id="PTHR24198">
    <property type="entry name" value="ANKYRIN REPEAT AND PROTEIN KINASE DOMAIN-CONTAINING PROTEIN"/>
    <property type="match status" value="1"/>
</dbReference>
<dbReference type="SUPFAM" id="SSF53167">
    <property type="entry name" value="Purine and uridine phosphorylases"/>
    <property type="match status" value="1"/>
</dbReference>
<feature type="repeat" description="ANK" evidence="3">
    <location>
        <begin position="1020"/>
        <end position="1052"/>
    </location>
</feature>
<keyword evidence="2 3" id="KW-0040">ANK repeat</keyword>
<feature type="repeat" description="ANK" evidence="3">
    <location>
        <begin position="1218"/>
        <end position="1250"/>
    </location>
</feature>
<protein>
    <submittedName>
        <fullName evidence="6">Ankyrin repeat-containing protein 20</fullName>
    </submittedName>
</protein>
<dbReference type="Gene3D" id="3.40.50.300">
    <property type="entry name" value="P-loop containing nucleotide triphosphate hydrolases"/>
    <property type="match status" value="1"/>
</dbReference>
<evidence type="ECO:0000313" key="6">
    <source>
        <dbReference type="EMBL" id="TKX21530.1"/>
    </source>
</evidence>
<dbReference type="EMBL" id="PTQR01000080">
    <property type="protein sequence ID" value="TKX21530.1"/>
    <property type="molecule type" value="Genomic_DNA"/>
</dbReference>
<feature type="domain" description="Nephrocystin 3-like N-terminal" evidence="5">
    <location>
        <begin position="442"/>
        <end position="600"/>
    </location>
</feature>
<dbReference type="PROSITE" id="PS50088">
    <property type="entry name" value="ANK_REPEAT"/>
    <property type="match status" value="12"/>
</dbReference>
<dbReference type="InterPro" id="IPR036770">
    <property type="entry name" value="Ankyrin_rpt-contain_sf"/>
</dbReference>
<feature type="repeat" description="ANK" evidence="3">
    <location>
        <begin position="1251"/>
        <end position="1283"/>
    </location>
</feature>
<accession>A0A4U7AXY8</accession>
<dbReference type="InterPro" id="IPR002110">
    <property type="entry name" value="Ankyrin_rpt"/>
</dbReference>
<organism evidence="6 7">
    <name type="scientific">Elsinoe australis</name>
    <dbReference type="NCBI Taxonomy" id="40998"/>
    <lineage>
        <taxon>Eukaryota</taxon>
        <taxon>Fungi</taxon>
        <taxon>Dikarya</taxon>
        <taxon>Ascomycota</taxon>
        <taxon>Pezizomycotina</taxon>
        <taxon>Dothideomycetes</taxon>
        <taxon>Dothideomycetidae</taxon>
        <taxon>Myriangiales</taxon>
        <taxon>Elsinoaceae</taxon>
        <taxon>Elsinoe</taxon>
    </lineage>
</organism>
<dbReference type="PANTHER" id="PTHR24198:SF165">
    <property type="entry name" value="ANKYRIN REPEAT-CONTAINING PROTEIN-RELATED"/>
    <property type="match status" value="1"/>
</dbReference>
<feature type="repeat" description="ANK" evidence="3">
    <location>
        <begin position="953"/>
        <end position="985"/>
    </location>
</feature>
<dbReference type="GO" id="GO:0009116">
    <property type="term" value="P:nucleoside metabolic process"/>
    <property type="evidence" value="ECO:0007669"/>
    <property type="project" value="InterPro"/>
</dbReference>
<reference evidence="6 7" key="1">
    <citation type="submission" date="2018-02" db="EMBL/GenBank/DDBJ databases">
        <title>Draft genome sequences of Elsinoe sp., causing black scab on jojoba.</title>
        <authorList>
            <person name="Stodart B."/>
            <person name="Jeffress S."/>
            <person name="Ash G."/>
            <person name="Arun Chinnappa K."/>
        </authorList>
    </citation>
    <scope>NUCLEOTIDE SEQUENCE [LARGE SCALE GENOMIC DNA]</scope>
    <source>
        <strain evidence="6 7">Hillstone_2</strain>
    </source>
</reference>
<dbReference type="PRINTS" id="PR01415">
    <property type="entry name" value="ANKYRIN"/>
</dbReference>
<feature type="repeat" description="ANK" evidence="3">
    <location>
        <begin position="1463"/>
        <end position="1495"/>
    </location>
</feature>
<comment type="caution">
    <text evidence="6">The sequence shown here is derived from an EMBL/GenBank/DDBJ whole genome shotgun (WGS) entry which is preliminary data.</text>
</comment>
<feature type="repeat" description="ANK" evidence="3">
    <location>
        <begin position="1397"/>
        <end position="1429"/>
    </location>
</feature>
<dbReference type="InterPro" id="IPR056884">
    <property type="entry name" value="NPHP3-like_N"/>
</dbReference>
<dbReference type="Gene3D" id="3.40.50.1580">
    <property type="entry name" value="Nucleoside phosphorylase domain"/>
    <property type="match status" value="1"/>
</dbReference>
<evidence type="ECO:0000256" key="3">
    <source>
        <dbReference type="PROSITE-ProRule" id="PRU00023"/>
    </source>
</evidence>
<keyword evidence="1" id="KW-0677">Repeat</keyword>
<feature type="repeat" description="ANK" evidence="3">
    <location>
        <begin position="1185"/>
        <end position="1217"/>
    </location>
</feature>
<dbReference type="Pfam" id="PF13637">
    <property type="entry name" value="Ank_4"/>
    <property type="match status" value="1"/>
</dbReference>
<evidence type="ECO:0000256" key="2">
    <source>
        <dbReference type="ARBA" id="ARBA00023043"/>
    </source>
</evidence>
<dbReference type="Pfam" id="PF12796">
    <property type="entry name" value="Ank_2"/>
    <property type="match status" value="5"/>
</dbReference>
<dbReference type="Gene3D" id="1.25.40.20">
    <property type="entry name" value="Ankyrin repeat-containing domain"/>
    <property type="match status" value="6"/>
</dbReference>
<sequence length="1630" mass="180111">MAMLDEDHEPLLGLDSDDNIYRFGAMSGHNVVLTCLPESRIGKVEACRIASNMRHSFPSVDFVLMVGIGGGVPSDKLDIRLGDVAVSQPDGAFPGLVEWDSGKAEHSGFVRVGSHNRPSNVLLHALRDMKSKHSRGDCQLDQYIEAAALKNPGMSMSFRCPGASQDRLFRAGYAHNFSLTSCDDCASSEVADRDPRSTATPRVFYGNIGSGDQVIKNASERDATAKKYNLICFEMEAAGVASVFDDYLVIRGICDYADSHKNKIWQPWAAVTAAAFAKELLSVMQPLRSRSRSKNQGRSPRRHEAEPVFTHESDLDLEYKSERRSERNGHWPIVRDMVRMPKLHPELASVMFQDEVITPNEMTEDWAGLPPSAKLALIRHRQVRSTSATVGKGTTGGKGTTAATMWHLTPMILAQERAELLKSLAYPGMSNRESDVANRVPGTCEWVRTQDSYVNWMSTGGLLWVNGKPGAGKSTIMRFVQDDLRNKEADRVLTHFFDARNNGLQRTRAGLLRKLVYQLVVLLSDLALAKFIERCYDRCVLEDSIIANLDWKADLLEKDLEYMLDIDSQEHRTYLLIDALDECSHPQHLLKIISSYLSSLCHRQPRVDDSNSDDIAKAARFWLGTGHMDVSSHHKDFLAGVIGARAAGIMHWVRLVTSKVTEDEAADEEDESSLVQLIDSVPTELTKLYTDLLRTIRDEDADHTLLIMQLMCYAFRPLTVNEMCTAYFLGAQNIAEQNSRTYPIKQLSPDIMRKRLLRLSRGLIEVSSNDGQGTIQFIHLAVRDHMRRDGLRELYHWQCQRRGVGQTGNIFVISHHQIFKICAQYLNSDEIVRFAERNEINPAMLGSFPFLDYVLHSWPHHFPVQYSEDCDKALDTLSHRLVKDYVRLRGLRARQEAINDVHGRAYTEEWDLVSIAASKNAHGLVVALLKTKSSQESVQQIERLYTCTYAQTFTSSALHMAATHGYLELLKLFLQHDVNVNLRNSLAMTPLLSAIVNHGGADVVQLLLSHGADVDAVNIHGFTALHHASFRKDSRIVELLLQKGANYDAITSGGWTPLAIAAHKRNWDHVRLLLRHGADPSAGNEFHQAIIAAAEDGEMDILRQLLRAVDHIDDSAWRSPFQAAALSGRVEAVKLLLDHGVGVTCIARRDGLSCALFNAVMKNHLNVARLLLGAGAHVNRPSLPYQRTPLIDAADYSHIEMAQLLLEHGADVKAVTNGDASAIHYAAYRGLTSLVVQLLHRGADVEASTEDGLTPLFYALQSRSLPIVKMLLDFGASASAINKCKWTLPMYACQFGVFEALPLLLDRHNNVRAREYHGWTALHLIATGFENSARPEGVDLKQKDRLAAETLLSRGAEANDALESGDTALHLAANTGSVGIVRLLLEHGADVVVRNIGGATALHLAASSGHADIAQLLIDHGADIHAKDVNQETPLHEAAENGSKEIVKLLVSRGAVIDGQGAWKETPLHRAAQFGGIENAKLLIDCGANLDVQSVIGETALHLAALTNRPEMVEYLLAHGAECRSAVAPYSEDGCTQYCFAVIGGHSHIAKLLEHLPGQTLHDTSTGHDYVLCRAVTCENEDWVKTWLDIGLEIDRPGRSGTALAVAAATGNLNHVKTLVDYGAMDMLKW</sequence>
<evidence type="ECO:0000256" key="1">
    <source>
        <dbReference type="ARBA" id="ARBA00022737"/>
    </source>
</evidence>
<feature type="repeat" description="ANK" evidence="3">
    <location>
        <begin position="986"/>
        <end position="1019"/>
    </location>
</feature>
<dbReference type="InterPro" id="IPR035994">
    <property type="entry name" value="Nucleoside_phosphorylase_sf"/>
</dbReference>
<dbReference type="Pfam" id="PF24883">
    <property type="entry name" value="NPHP3_N"/>
    <property type="match status" value="1"/>
</dbReference>
<feature type="repeat" description="ANK" evidence="3">
    <location>
        <begin position="1430"/>
        <end position="1462"/>
    </location>
</feature>
<dbReference type="Proteomes" id="UP000308133">
    <property type="component" value="Unassembled WGS sequence"/>
</dbReference>
<dbReference type="Pfam" id="PF00023">
    <property type="entry name" value="Ank"/>
    <property type="match status" value="2"/>
</dbReference>